<accession>A0A0E3ZX12</accession>
<dbReference type="KEGG" id="srd:SD10_15550"/>
<feature type="transmembrane region" description="Helical" evidence="1">
    <location>
        <begin position="142"/>
        <end position="172"/>
    </location>
</feature>
<dbReference type="HOGENOM" id="CLU_533068_0_0_10"/>
<feature type="transmembrane region" description="Helical" evidence="1">
    <location>
        <begin position="335"/>
        <end position="353"/>
    </location>
</feature>
<organism evidence="2 3">
    <name type="scientific">Spirosoma radiotolerans</name>
    <dbReference type="NCBI Taxonomy" id="1379870"/>
    <lineage>
        <taxon>Bacteria</taxon>
        <taxon>Pseudomonadati</taxon>
        <taxon>Bacteroidota</taxon>
        <taxon>Cytophagia</taxon>
        <taxon>Cytophagales</taxon>
        <taxon>Cytophagaceae</taxon>
        <taxon>Spirosoma</taxon>
    </lineage>
</organism>
<dbReference type="AlphaFoldDB" id="A0A0E3ZX12"/>
<proteinExistence type="predicted"/>
<dbReference type="Proteomes" id="UP000033054">
    <property type="component" value="Chromosome"/>
</dbReference>
<feature type="transmembrane region" description="Helical" evidence="1">
    <location>
        <begin position="365"/>
        <end position="382"/>
    </location>
</feature>
<feature type="transmembrane region" description="Helical" evidence="1">
    <location>
        <begin position="77"/>
        <end position="100"/>
    </location>
</feature>
<feature type="transmembrane region" description="Helical" evidence="1">
    <location>
        <begin position="265"/>
        <end position="284"/>
    </location>
</feature>
<evidence type="ECO:0000313" key="2">
    <source>
        <dbReference type="EMBL" id="AKD56100.1"/>
    </source>
</evidence>
<feature type="transmembrane region" description="Helical" evidence="1">
    <location>
        <begin position="178"/>
        <end position="195"/>
    </location>
</feature>
<keyword evidence="3" id="KW-1185">Reference proteome</keyword>
<protein>
    <submittedName>
        <fullName evidence="2">Uncharacterized protein</fullName>
    </submittedName>
</protein>
<gene>
    <name evidence="2" type="ORF">SD10_15550</name>
</gene>
<evidence type="ECO:0000313" key="3">
    <source>
        <dbReference type="Proteomes" id="UP000033054"/>
    </source>
</evidence>
<dbReference type="PATRIC" id="fig|1379870.5.peg.3379"/>
<name>A0A0E3ZX12_9BACT</name>
<dbReference type="EMBL" id="CP010429">
    <property type="protein sequence ID" value="AKD56100.1"/>
    <property type="molecule type" value="Genomic_DNA"/>
</dbReference>
<dbReference type="STRING" id="1379870.SD10_15550"/>
<evidence type="ECO:0000256" key="1">
    <source>
        <dbReference type="SAM" id="Phobius"/>
    </source>
</evidence>
<feature type="transmembrane region" description="Helical" evidence="1">
    <location>
        <begin position="296"/>
        <end position="315"/>
    </location>
</feature>
<feature type="transmembrane region" description="Helical" evidence="1">
    <location>
        <begin position="211"/>
        <end position="231"/>
    </location>
</feature>
<keyword evidence="1" id="KW-0472">Membrane</keyword>
<keyword evidence="1" id="KW-0812">Transmembrane</keyword>
<keyword evidence="1" id="KW-1133">Transmembrane helix</keyword>
<dbReference type="OrthoDB" id="912586at2"/>
<feature type="transmembrane region" description="Helical" evidence="1">
    <location>
        <begin position="6"/>
        <end position="25"/>
    </location>
</feature>
<feature type="transmembrane region" description="Helical" evidence="1">
    <location>
        <begin position="112"/>
        <end position="130"/>
    </location>
</feature>
<dbReference type="RefSeq" id="WP_046574875.1">
    <property type="nucleotide sequence ID" value="NZ_CP010429.1"/>
</dbReference>
<reference evidence="2 3" key="1">
    <citation type="journal article" date="2014" name="Curr. Microbiol.">
        <title>Spirosoma radiotolerans sp. nov., a gamma-radiation-resistant bacterium isolated from gamma ray-irradiated soil.</title>
        <authorList>
            <person name="Lee J.J."/>
            <person name="Srinivasan S."/>
            <person name="Lim S."/>
            <person name="Joe M."/>
            <person name="Im S."/>
            <person name="Bae S.I."/>
            <person name="Park K.R."/>
            <person name="Han J.H."/>
            <person name="Park S.H."/>
            <person name="Joo B.M."/>
            <person name="Park S.J."/>
            <person name="Kim M.K."/>
        </authorList>
    </citation>
    <scope>NUCLEOTIDE SEQUENCE [LARGE SCALE GENOMIC DNA]</scope>
    <source>
        <strain evidence="2 3">DG5A</strain>
    </source>
</reference>
<sequence>MRTKWIAPAAVSSLILLLFFGFKIIRFQGLYYTFNDMYIFLQASCSWMNGRPLLYENIWGYDDRIHNNYAMLLWGPLIYVAGPYAVFMIQAGLSLLSYGLLIRQLSGRMANWVLWFMLFVLLVGPVWFWFNDHPGIGWHPELTYFPLSILFILALQANRPAWFLLTALLIVLVKEDGALLAGAIHLAFLSIQYLATDRQRNIFGILTQPRFWFALVSWAVLFIAGMAFLSYKNHAAEPEPRLQQALMAIQKGLHEPVFLRKNGLLFMQTVALLLPSFGALLFGLYQVNWRQTGSILLVYAVAQAALLASNWVQGATYYGTNPYFDLVSLTWPPRFVLVYTFSVTYCVLVWVLFGAGKSAVTWKPMLAGLLLLITQFPIVQYGRPDYQWVTMLRNLVKHRYDPVKEPMLPESDVAIIRKLGQTLPAHSNVFIFDFLIPFFYQHYNIWPTENQWEDADLAIIPKKDFQHLGEHLPRVMKHPYRAIQLKEYTIFVTPAYEPYVMASLSKQTALK</sequence>